<evidence type="ECO:0000313" key="2">
    <source>
        <dbReference type="Proteomes" id="UP001218188"/>
    </source>
</evidence>
<dbReference type="Proteomes" id="UP001218188">
    <property type="component" value="Unassembled WGS sequence"/>
</dbReference>
<evidence type="ECO:0000313" key="1">
    <source>
        <dbReference type="EMBL" id="KAJ7030823.1"/>
    </source>
</evidence>
<accession>A0AAD6SN60</accession>
<gene>
    <name evidence="1" type="ORF">C8F04DRAFT_1263507</name>
</gene>
<dbReference type="EMBL" id="JARJCM010000087">
    <property type="protein sequence ID" value="KAJ7030823.1"/>
    <property type="molecule type" value="Genomic_DNA"/>
</dbReference>
<name>A0AAD6SN60_9AGAR</name>
<sequence length="192" mass="20321">MERSDLDLDSFYQGQTVFLTGATGGLGGCLLFKLVIPVDTENYLPDGPIEERTYDLGDPEAQLAEIQATGTLSGFDIAAFASSYNLAKDLGERLDLLPILIVRPTIISPATAPDSGVFWVAPGDTDGRNVIDELPVNFVGNLILLDAARGTVGIVHATAQSYVPRTMAHLEADICAVQPAAKFAGAVLYSHG</sequence>
<organism evidence="1 2">
    <name type="scientific">Mycena alexandri</name>
    <dbReference type="NCBI Taxonomy" id="1745969"/>
    <lineage>
        <taxon>Eukaryota</taxon>
        <taxon>Fungi</taxon>
        <taxon>Dikarya</taxon>
        <taxon>Basidiomycota</taxon>
        <taxon>Agaricomycotina</taxon>
        <taxon>Agaricomycetes</taxon>
        <taxon>Agaricomycetidae</taxon>
        <taxon>Agaricales</taxon>
        <taxon>Marasmiineae</taxon>
        <taxon>Mycenaceae</taxon>
        <taxon>Mycena</taxon>
    </lineage>
</organism>
<comment type="caution">
    <text evidence="1">The sequence shown here is derived from an EMBL/GenBank/DDBJ whole genome shotgun (WGS) entry which is preliminary data.</text>
</comment>
<reference evidence="1" key="1">
    <citation type="submission" date="2023-03" db="EMBL/GenBank/DDBJ databases">
        <title>Massive genome expansion in bonnet fungi (Mycena s.s.) driven by repeated elements and novel gene families across ecological guilds.</title>
        <authorList>
            <consortium name="Lawrence Berkeley National Laboratory"/>
            <person name="Harder C.B."/>
            <person name="Miyauchi S."/>
            <person name="Viragh M."/>
            <person name="Kuo A."/>
            <person name="Thoen E."/>
            <person name="Andreopoulos B."/>
            <person name="Lu D."/>
            <person name="Skrede I."/>
            <person name="Drula E."/>
            <person name="Henrissat B."/>
            <person name="Morin E."/>
            <person name="Kohler A."/>
            <person name="Barry K."/>
            <person name="LaButti K."/>
            <person name="Morin E."/>
            <person name="Salamov A."/>
            <person name="Lipzen A."/>
            <person name="Mereny Z."/>
            <person name="Hegedus B."/>
            <person name="Baldrian P."/>
            <person name="Stursova M."/>
            <person name="Weitz H."/>
            <person name="Taylor A."/>
            <person name="Grigoriev I.V."/>
            <person name="Nagy L.G."/>
            <person name="Martin F."/>
            <person name="Kauserud H."/>
        </authorList>
    </citation>
    <scope>NUCLEOTIDE SEQUENCE</scope>
    <source>
        <strain evidence="1">CBHHK200</strain>
    </source>
</reference>
<dbReference type="PROSITE" id="PS51257">
    <property type="entry name" value="PROKAR_LIPOPROTEIN"/>
    <property type="match status" value="1"/>
</dbReference>
<keyword evidence="2" id="KW-1185">Reference proteome</keyword>
<protein>
    <submittedName>
        <fullName evidence="1">Uncharacterized protein</fullName>
    </submittedName>
</protein>
<proteinExistence type="predicted"/>
<dbReference type="AlphaFoldDB" id="A0AAD6SN60"/>